<name>A0A6J4URW3_9BACT</name>
<feature type="non-terminal residue" evidence="2">
    <location>
        <position position="41"/>
    </location>
</feature>
<gene>
    <name evidence="2" type="ORF">AVDCRST_MAG33-1313</name>
</gene>
<accession>A0A6J4URW3</accession>
<sequence length="41" mass="4771">HRRPAATRHGDRREHRLQRLCDRHGGRGHVDGARHGRTGRL</sequence>
<feature type="non-terminal residue" evidence="2">
    <location>
        <position position="1"/>
    </location>
</feature>
<evidence type="ECO:0000256" key="1">
    <source>
        <dbReference type="SAM" id="MobiDB-lite"/>
    </source>
</evidence>
<feature type="compositionally biased region" description="Basic and acidic residues" evidence="1">
    <location>
        <begin position="8"/>
        <end position="34"/>
    </location>
</feature>
<reference evidence="2" key="1">
    <citation type="submission" date="2020-02" db="EMBL/GenBank/DDBJ databases">
        <authorList>
            <person name="Meier V. D."/>
        </authorList>
    </citation>
    <scope>NUCLEOTIDE SEQUENCE</scope>
    <source>
        <strain evidence="2">AVDCRST_MAG33</strain>
    </source>
</reference>
<feature type="region of interest" description="Disordered" evidence="1">
    <location>
        <begin position="1"/>
        <end position="41"/>
    </location>
</feature>
<evidence type="ECO:0000313" key="2">
    <source>
        <dbReference type="EMBL" id="CAA9556289.1"/>
    </source>
</evidence>
<proteinExistence type="predicted"/>
<organism evidence="2">
    <name type="scientific">uncultured Thermomicrobiales bacterium</name>
    <dbReference type="NCBI Taxonomy" id="1645740"/>
    <lineage>
        <taxon>Bacteria</taxon>
        <taxon>Pseudomonadati</taxon>
        <taxon>Thermomicrobiota</taxon>
        <taxon>Thermomicrobia</taxon>
        <taxon>Thermomicrobiales</taxon>
        <taxon>environmental samples</taxon>
    </lineage>
</organism>
<dbReference type="AlphaFoldDB" id="A0A6J4URW3"/>
<dbReference type="EMBL" id="CADCWK010000127">
    <property type="protein sequence ID" value="CAA9556289.1"/>
    <property type="molecule type" value="Genomic_DNA"/>
</dbReference>
<protein>
    <submittedName>
        <fullName evidence="2">Uncharacterized protein</fullName>
    </submittedName>
</protein>